<dbReference type="Proteomes" id="UP000198211">
    <property type="component" value="Unassembled WGS sequence"/>
</dbReference>
<comment type="caution">
    <text evidence="2">The sequence shown here is derived from an EMBL/GenBank/DDBJ whole genome shotgun (WGS) entry which is preliminary data.</text>
</comment>
<evidence type="ECO:0000313" key="2">
    <source>
        <dbReference type="EMBL" id="OWZ13583.1"/>
    </source>
</evidence>
<evidence type="ECO:0000313" key="3">
    <source>
        <dbReference type="Proteomes" id="UP000198211"/>
    </source>
</evidence>
<keyword evidence="1" id="KW-0732">Signal</keyword>
<evidence type="ECO:0000256" key="1">
    <source>
        <dbReference type="SAM" id="SignalP"/>
    </source>
</evidence>
<protein>
    <submittedName>
        <fullName evidence="2">Uncharacterized protein</fullName>
    </submittedName>
</protein>
<feature type="chain" id="PRO_5013008256" evidence="1">
    <location>
        <begin position="20"/>
        <end position="102"/>
    </location>
</feature>
<name>A0A225W781_9STRA</name>
<gene>
    <name evidence="2" type="ORF">PHMEG_00013067</name>
</gene>
<organism evidence="2 3">
    <name type="scientific">Phytophthora megakarya</name>
    <dbReference type="NCBI Taxonomy" id="4795"/>
    <lineage>
        <taxon>Eukaryota</taxon>
        <taxon>Sar</taxon>
        <taxon>Stramenopiles</taxon>
        <taxon>Oomycota</taxon>
        <taxon>Peronosporomycetes</taxon>
        <taxon>Peronosporales</taxon>
        <taxon>Peronosporaceae</taxon>
        <taxon>Phytophthora</taxon>
    </lineage>
</organism>
<dbReference type="OrthoDB" id="10674481at2759"/>
<proteinExistence type="predicted"/>
<keyword evidence="3" id="KW-1185">Reference proteome</keyword>
<sequence length="102" mass="11809">MKIIASLVFTLLAASNGSALRCAKYHFEQDAQGNPVIFIDEPNHSNNNRINIFDHIDHFGFIATKRDCFINHDRVNRPNHSNNYRINIFDHIDHFGFVATKR</sequence>
<dbReference type="AlphaFoldDB" id="A0A225W781"/>
<feature type="signal peptide" evidence="1">
    <location>
        <begin position="1"/>
        <end position="19"/>
    </location>
</feature>
<dbReference type="EMBL" id="NBNE01001543">
    <property type="protein sequence ID" value="OWZ13583.1"/>
    <property type="molecule type" value="Genomic_DNA"/>
</dbReference>
<reference evidence="3" key="1">
    <citation type="submission" date="2017-03" db="EMBL/GenBank/DDBJ databases">
        <title>Phytopthora megakarya and P. palmivora, two closely related causual agents of cacao black pod achieved similar genome size and gene model numbers by different mechanisms.</title>
        <authorList>
            <person name="Ali S."/>
            <person name="Shao J."/>
            <person name="Larry D.J."/>
            <person name="Kronmiller B."/>
            <person name="Shen D."/>
            <person name="Strem M.D."/>
            <person name="Melnick R.L."/>
            <person name="Guiltinan M.J."/>
            <person name="Tyler B.M."/>
            <person name="Meinhardt L.W."/>
            <person name="Bailey B.A."/>
        </authorList>
    </citation>
    <scope>NUCLEOTIDE SEQUENCE [LARGE SCALE GENOMIC DNA]</scope>
    <source>
        <strain evidence="3">zdho120</strain>
    </source>
</reference>
<accession>A0A225W781</accession>